<proteinExistence type="predicted"/>
<organism evidence="1 2">
    <name type="scientific">Arthrobacter alpinus</name>
    <dbReference type="NCBI Taxonomy" id="656366"/>
    <lineage>
        <taxon>Bacteria</taxon>
        <taxon>Bacillati</taxon>
        <taxon>Actinomycetota</taxon>
        <taxon>Actinomycetes</taxon>
        <taxon>Micrococcales</taxon>
        <taxon>Micrococcaceae</taxon>
        <taxon>Arthrobacter</taxon>
    </lineage>
</organism>
<gene>
    <name evidence="1" type="ORF">SAMN04489740_0122</name>
</gene>
<dbReference type="Proteomes" id="UP000182725">
    <property type="component" value="Unassembled WGS sequence"/>
</dbReference>
<reference evidence="1 2" key="1">
    <citation type="submission" date="2016-10" db="EMBL/GenBank/DDBJ databases">
        <authorList>
            <person name="de Groot N.N."/>
        </authorList>
    </citation>
    <scope>NUCLEOTIDE SEQUENCE [LARGE SCALE GENOMIC DNA]</scope>
    <source>
        <strain evidence="1 2">DSM 22274</strain>
    </source>
</reference>
<accession>A0A1H5E1C5</accession>
<dbReference type="EMBL" id="FNTV01000001">
    <property type="protein sequence ID" value="SED84915.1"/>
    <property type="molecule type" value="Genomic_DNA"/>
</dbReference>
<dbReference type="AlphaFoldDB" id="A0A1H5E1C5"/>
<sequence>MLRCCGRMLARIGRVDRVNQHRGSKGPAAVVALTVSLAISLTGSLTGCSISVPSPTAPTAENSAPATTYAPPTVVAGHDAAKVAAAPMTFEAGNTLSAGVAVGFSDVLGQPSQDYSTTPAPAEWTLVKDKVAGQTQYKNAAGCQVAYWTTVNQGPLITAGDDKASTVKLMKYLIPSVIAESLGEAKLPWVAEAGKPGPGITFLGFSTKAGKDVMASTVWGRMLGTANTSLLVSLACPTDELLAATTPAVMAKLSVAPPSS</sequence>
<evidence type="ECO:0000313" key="2">
    <source>
        <dbReference type="Proteomes" id="UP000182725"/>
    </source>
</evidence>
<protein>
    <submittedName>
        <fullName evidence="1">Uncharacterized protein</fullName>
    </submittedName>
</protein>
<name>A0A1H5E1C5_9MICC</name>
<evidence type="ECO:0000313" key="1">
    <source>
        <dbReference type="EMBL" id="SED84915.1"/>
    </source>
</evidence>